<feature type="domain" description="CN hydrolase" evidence="2">
    <location>
        <begin position="2"/>
        <end position="254"/>
    </location>
</feature>
<organism evidence="3 4">
    <name type="scientific">Levilinea saccharolytica</name>
    <dbReference type="NCBI Taxonomy" id="229921"/>
    <lineage>
        <taxon>Bacteria</taxon>
        <taxon>Bacillati</taxon>
        <taxon>Chloroflexota</taxon>
        <taxon>Anaerolineae</taxon>
        <taxon>Anaerolineales</taxon>
        <taxon>Anaerolineaceae</taxon>
        <taxon>Levilinea</taxon>
    </lineage>
</organism>
<dbReference type="PANTHER" id="PTHR23088">
    <property type="entry name" value="NITRILASE-RELATED"/>
    <property type="match status" value="1"/>
</dbReference>
<evidence type="ECO:0000313" key="4">
    <source>
        <dbReference type="Proteomes" id="UP000050501"/>
    </source>
</evidence>
<accession>A0A0P6XYN8</accession>
<dbReference type="Pfam" id="PF00795">
    <property type="entry name" value="CN_hydrolase"/>
    <property type="match status" value="1"/>
</dbReference>
<gene>
    <name evidence="3" type="ORF">ADN01_03180</name>
</gene>
<name>A0A0P6XYN8_9CHLR</name>
<protein>
    <recommendedName>
        <fullName evidence="2">CN hydrolase domain-containing protein</fullName>
    </recommendedName>
</protein>
<keyword evidence="4" id="KW-1185">Reference proteome</keyword>
<evidence type="ECO:0000256" key="1">
    <source>
        <dbReference type="ARBA" id="ARBA00010613"/>
    </source>
</evidence>
<dbReference type="STRING" id="229921.ADN01_03180"/>
<dbReference type="SUPFAM" id="SSF56317">
    <property type="entry name" value="Carbon-nitrogen hydrolase"/>
    <property type="match status" value="1"/>
</dbReference>
<sequence>MKIHAVVAQFPVSFSIPENLHSILTVMEQTVPGDLVLLPEGSLSGYSDDLSFLKDINPHEVQEGLSRLRNEAVRRSINLWVGACVRDDMPGRISPRPHKTRGTRDGNWVNAAYGFTPDGETHTYRKINLATHERGVFCAGSDLPVFELTAPEGKFRVGVQMCRELRFPEQWGWMARRGAQVFLHLNNAVGDDTQQPVWKSHLVSRAAETQRFVLSANNAAPQQVCPTLAVAPNGKTAGEIVSSELGILRVELDLSRVSNWYLDQCRCDVAAIQGKSAV</sequence>
<comment type="caution">
    <text evidence="3">The sequence shown here is derived from an EMBL/GenBank/DDBJ whole genome shotgun (WGS) entry which is preliminary data.</text>
</comment>
<dbReference type="EMBL" id="LGCM01000014">
    <property type="protein sequence ID" value="KPL89892.1"/>
    <property type="molecule type" value="Genomic_DNA"/>
</dbReference>
<dbReference type="InterPro" id="IPR036526">
    <property type="entry name" value="C-N_Hydrolase_sf"/>
</dbReference>
<dbReference type="PROSITE" id="PS50263">
    <property type="entry name" value="CN_HYDROLASE"/>
    <property type="match status" value="1"/>
</dbReference>
<dbReference type="CDD" id="cd07197">
    <property type="entry name" value="nitrilase"/>
    <property type="match status" value="1"/>
</dbReference>
<dbReference type="Proteomes" id="UP000050501">
    <property type="component" value="Unassembled WGS sequence"/>
</dbReference>
<dbReference type="PANTHER" id="PTHR23088:SF27">
    <property type="entry name" value="DEAMINATED GLUTATHIONE AMIDASE"/>
    <property type="match status" value="1"/>
</dbReference>
<dbReference type="Gene3D" id="3.60.110.10">
    <property type="entry name" value="Carbon-nitrogen hydrolase"/>
    <property type="match status" value="1"/>
</dbReference>
<dbReference type="RefSeq" id="WP_062416940.1">
    <property type="nucleotide sequence ID" value="NZ_DF967974.1"/>
</dbReference>
<reference evidence="3 4" key="1">
    <citation type="submission" date="2015-07" db="EMBL/GenBank/DDBJ databases">
        <title>Genome sequence of Levilinea saccharolytica DSM 16555.</title>
        <authorList>
            <person name="Hemp J."/>
            <person name="Ward L.M."/>
            <person name="Pace L.A."/>
            <person name="Fischer W.W."/>
        </authorList>
    </citation>
    <scope>NUCLEOTIDE SEQUENCE [LARGE SCALE GENOMIC DNA]</scope>
    <source>
        <strain evidence="3 4">KIBI-1</strain>
    </source>
</reference>
<dbReference type="AlphaFoldDB" id="A0A0P6XYN8"/>
<proteinExistence type="inferred from homology"/>
<evidence type="ECO:0000313" key="3">
    <source>
        <dbReference type="EMBL" id="KPL89892.1"/>
    </source>
</evidence>
<dbReference type="InterPro" id="IPR003010">
    <property type="entry name" value="C-N_Hydrolase"/>
</dbReference>
<comment type="similarity">
    <text evidence="1">Belongs to the carbon-nitrogen hydrolase superfamily. NIT1/NIT2 family.</text>
</comment>
<dbReference type="OrthoDB" id="9811121at2"/>
<evidence type="ECO:0000259" key="2">
    <source>
        <dbReference type="PROSITE" id="PS50263"/>
    </source>
</evidence>